<keyword evidence="2" id="KW-0479">Metal-binding</keyword>
<comment type="caution">
    <text evidence="6">The sequence shown here is derived from an EMBL/GenBank/DDBJ whole genome shotgun (WGS) entry which is preliminary data.</text>
</comment>
<keyword evidence="3" id="KW-0378">Hydrolase</keyword>
<dbReference type="InParanoid" id="A0A7C8IYL2"/>
<gene>
    <name evidence="6" type="ORF">GQX73_g75</name>
</gene>
<dbReference type="OrthoDB" id="10250730at2759"/>
<evidence type="ECO:0000256" key="1">
    <source>
        <dbReference type="ARBA" id="ARBA00007749"/>
    </source>
</evidence>
<evidence type="ECO:0000256" key="3">
    <source>
        <dbReference type="ARBA" id="ARBA00022801"/>
    </source>
</evidence>
<comment type="similarity">
    <text evidence="1">Belongs to the metallo-beta-lactamase superfamily.</text>
</comment>
<dbReference type="InterPro" id="IPR036866">
    <property type="entry name" value="RibonucZ/Hydroxyglut_hydro"/>
</dbReference>
<dbReference type="Gene3D" id="3.60.15.10">
    <property type="entry name" value="Ribonuclease Z/Hydroxyacylglutathione hydrolase-like"/>
    <property type="match status" value="1"/>
</dbReference>
<organism evidence="6 7">
    <name type="scientific">Xylaria multiplex</name>
    <dbReference type="NCBI Taxonomy" id="323545"/>
    <lineage>
        <taxon>Eukaryota</taxon>
        <taxon>Fungi</taxon>
        <taxon>Dikarya</taxon>
        <taxon>Ascomycota</taxon>
        <taxon>Pezizomycotina</taxon>
        <taxon>Sordariomycetes</taxon>
        <taxon>Xylariomycetidae</taxon>
        <taxon>Xylariales</taxon>
        <taxon>Xylariaceae</taxon>
        <taxon>Xylaria</taxon>
    </lineage>
</organism>
<name>A0A7C8IYL2_9PEZI</name>
<evidence type="ECO:0000256" key="4">
    <source>
        <dbReference type="ARBA" id="ARBA00022833"/>
    </source>
</evidence>
<feature type="domain" description="Metallo-beta-lactamase" evidence="5">
    <location>
        <begin position="52"/>
        <end position="268"/>
    </location>
</feature>
<sequence>MANQVDSAPNLNLPPSQHVVDVSVINSTANIRGPLEVFVKDPLVGHETLECPSFVFLVQHPSGKKVLFDLGLRKDKEGFPPLIREGMAAFDMKAEKDVAQILQEDGKLSLDEIDSIIWSHWHSDHIGDPSTFPSNVELVVGPGFKKAFLPGYPANPYGVILESDYALANFAPLTFFGDGSFYLLDAPGHAVGHLCGLARTTPSTFILMGADGCHHCGSLRPNKHLPLPDQVSPSPFSIPPHLQGSICPGSLLKAIHPRRSSTEPYYSHLHQAYGRDVAEAEATIHKMIDFDANEDVFVVIAHDKSLLDVIDFFPKSANEWKVKGWKETGRWRFLEDFKEAVAKSNVA</sequence>
<evidence type="ECO:0000313" key="6">
    <source>
        <dbReference type="EMBL" id="KAF2973443.1"/>
    </source>
</evidence>
<dbReference type="InterPro" id="IPR051013">
    <property type="entry name" value="MBL_superfamily_lactonases"/>
</dbReference>
<dbReference type="AlphaFoldDB" id="A0A7C8IYL2"/>
<reference evidence="6 7" key="1">
    <citation type="submission" date="2019-12" db="EMBL/GenBank/DDBJ databases">
        <title>Draft genome sequence of the ascomycete Xylaria multiplex DSM 110363.</title>
        <authorList>
            <person name="Buettner E."/>
            <person name="Kellner H."/>
        </authorList>
    </citation>
    <scope>NUCLEOTIDE SEQUENCE [LARGE SCALE GENOMIC DNA]</scope>
    <source>
        <strain evidence="6 7">DSM 110363</strain>
    </source>
</reference>
<dbReference type="SMART" id="SM00849">
    <property type="entry name" value="Lactamase_B"/>
    <property type="match status" value="1"/>
</dbReference>
<dbReference type="Proteomes" id="UP000481858">
    <property type="component" value="Unassembled WGS sequence"/>
</dbReference>
<dbReference type="Pfam" id="PF00753">
    <property type="entry name" value="Lactamase_B"/>
    <property type="match status" value="1"/>
</dbReference>
<dbReference type="InterPro" id="IPR001279">
    <property type="entry name" value="Metallo-B-lactamas"/>
</dbReference>
<keyword evidence="7" id="KW-1185">Reference proteome</keyword>
<dbReference type="EMBL" id="WUBL01000001">
    <property type="protein sequence ID" value="KAF2973443.1"/>
    <property type="molecule type" value="Genomic_DNA"/>
</dbReference>
<dbReference type="PANTHER" id="PTHR42978:SF5">
    <property type="entry name" value="METALLO-BETA-LACTAMASE DOMAIN-CONTAINING PROTEIN"/>
    <property type="match status" value="1"/>
</dbReference>
<evidence type="ECO:0000256" key="2">
    <source>
        <dbReference type="ARBA" id="ARBA00022723"/>
    </source>
</evidence>
<dbReference type="CDD" id="cd07730">
    <property type="entry name" value="metallo-hydrolase-like_MBL-fold"/>
    <property type="match status" value="1"/>
</dbReference>
<evidence type="ECO:0000259" key="5">
    <source>
        <dbReference type="SMART" id="SM00849"/>
    </source>
</evidence>
<keyword evidence="4" id="KW-0862">Zinc</keyword>
<dbReference type="GO" id="GO:0046872">
    <property type="term" value="F:metal ion binding"/>
    <property type="evidence" value="ECO:0007669"/>
    <property type="project" value="UniProtKB-KW"/>
</dbReference>
<dbReference type="SUPFAM" id="SSF56281">
    <property type="entry name" value="Metallo-hydrolase/oxidoreductase"/>
    <property type="match status" value="1"/>
</dbReference>
<protein>
    <recommendedName>
        <fullName evidence="5">Metallo-beta-lactamase domain-containing protein</fullName>
    </recommendedName>
</protein>
<dbReference type="GO" id="GO:0016787">
    <property type="term" value="F:hydrolase activity"/>
    <property type="evidence" value="ECO:0007669"/>
    <property type="project" value="UniProtKB-KW"/>
</dbReference>
<accession>A0A7C8IYL2</accession>
<evidence type="ECO:0000313" key="7">
    <source>
        <dbReference type="Proteomes" id="UP000481858"/>
    </source>
</evidence>
<dbReference type="PANTHER" id="PTHR42978">
    <property type="entry name" value="QUORUM-QUENCHING LACTONASE YTNP-RELATED-RELATED"/>
    <property type="match status" value="1"/>
</dbReference>
<proteinExistence type="inferred from homology"/>